<reference evidence="1 2" key="1">
    <citation type="submission" date="2024-05" db="EMBL/GenBank/DDBJ databases">
        <title>Genome sequencing and assembly of Indian major carp, Cirrhinus mrigala (Hamilton, 1822).</title>
        <authorList>
            <person name="Mohindra V."/>
            <person name="Chowdhury L.M."/>
            <person name="Lal K."/>
            <person name="Jena J.K."/>
        </authorList>
    </citation>
    <scope>NUCLEOTIDE SEQUENCE [LARGE SCALE GENOMIC DNA]</scope>
    <source>
        <strain evidence="1">CM1030</strain>
        <tissue evidence="1">Blood</tissue>
    </source>
</reference>
<comment type="caution">
    <text evidence="1">The sequence shown here is derived from an EMBL/GenBank/DDBJ whole genome shotgun (WGS) entry which is preliminary data.</text>
</comment>
<organism evidence="1 2">
    <name type="scientific">Cirrhinus mrigala</name>
    <name type="common">Mrigala</name>
    <dbReference type="NCBI Taxonomy" id="683832"/>
    <lineage>
        <taxon>Eukaryota</taxon>
        <taxon>Metazoa</taxon>
        <taxon>Chordata</taxon>
        <taxon>Craniata</taxon>
        <taxon>Vertebrata</taxon>
        <taxon>Euteleostomi</taxon>
        <taxon>Actinopterygii</taxon>
        <taxon>Neopterygii</taxon>
        <taxon>Teleostei</taxon>
        <taxon>Ostariophysi</taxon>
        <taxon>Cypriniformes</taxon>
        <taxon>Cyprinidae</taxon>
        <taxon>Labeoninae</taxon>
        <taxon>Labeonini</taxon>
        <taxon>Cirrhinus</taxon>
    </lineage>
</organism>
<proteinExistence type="predicted"/>
<dbReference type="EMBL" id="JAMKFB020000002">
    <property type="protein sequence ID" value="KAL0201195.1"/>
    <property type="molecule type" value="Genomic_DNA"/>
</dbReference>
<gene>
    <name evidence="1" type="ORF">M9458_004382</name>
</gene>
<evidence type="ECO:0000313" key="2">
    <source>
        <dbReference type="Proteomes" id="UP001529510"/>
    </source>
</evidence>
<evidence type="ECO:0000313" key="1">
    <source>
        <dbReference type="EMBL" id="KAL0201195.1"/>
    </source>
</evidence>
<dbReference type="Proteomes" id="UP001529510">
    <property type="component" value="Unassembled WGS sequence"/>
</dbReference>
<feature type="non-terminal residue" evidence="1">
    <location>
        <position position="1"/>
    </location>
</feature>
<sequence>EPAMSMDTSGKIIWAKHSEIQQANLKAMGDAEIKDGERLPLAVKDMGSCEIYPQTIQHNPNG</sequence>
<dbReference type="AlphaFoldDB" id="A0ABD0RRN3"/>
<name>A0ABD0RRN3_CIRMR</name>
<accession>A0ABD0RRN3</accession>
<feature type="non-terminal residue" evidence="1">
    <location>
        <position position="62"/>
    </location>
</feature>
<keyword evidence="2" id="KW-1185">Reference proteome</keyword>
<protein>
    <submittedName>
        <fullName evidence="1">Uncharacterized protein</fullName>
    </submittedName>
</protein>